<feature type="compositionally biased region" description="Basic residues" evidence="1">
    <location>
        <begin position="1"/>
        <end position="13"/>
    </location>
</feature>
<feature type="compositionally biased region" description="Basic residues" evidence="1">
    <location>
        <begin position="35"/>
        <end position="47"/>
    </location>
</feature>
<dbReference type="AlphaFoldDB" id="A0A060T1I4"/>
<feature type="region of interest" description="Disordered" evidence="1">
    <location>
        <begin position="1"/>
        <end position="48"/>
    </location>
</feature>
<reference evidence="2" key="1">
    <citation type="submission" date="2014-02" db="EMBL/GenBank/DDBJ databases">
        <authorList>
            <person name="Genoscope - CEA"/>
        </authorList>
    </citation>
    <scope>NUCLEOTIDE SEQUENCE</scope>
    <source>
        <strain evidence="2">LS3</strain>
    </source>
</reference>
<organism evidence="2">
    <name type="scientific">Blastobotrys adeninivorans</name>
    <name type="common">Yeast</name>
    <name type="synonym">Arxula adeninivorans</name>
    <dbReference type="NCBI Taxonomy" id="409370"/>
    <lineage>
        <taxon>Eukaryota</taxon>
        <taxon>Fungi</taxon>
        <taxon>Dikarya</taxon>
        <taxon>Ascomycota</taxon>
        <taxon>Saccharomycotina</taxon>
        <taxon>Dipodascomycetes</taxon>
        <taxon>Dipodascales</taxon>
        <taxon>Trichomonascaceae</taxon>
        <taxon>Blastobotrys</taxon>
    </lineage>
</organism>
<reference evidence="2" key="2">
    <citation type="submission" date="2014-06" db="EMBL/GenBank/DDBJ databases">
        <title>The complete genome of Blastobotrys (Arxula) adeninivorans LS3 - a yeast of biotechnological interest.</title>
        <authorList>
            <person name="Kunze G."/>
            <person name="Gaillardin C."/>
            <person name="Czernicka M."/>
            <person name="Durrens P."/>
            <person name="Martin T."/>
            <person name="Boer E."/>
            <person name="Gabaldon T."/>
            <person name="Cruz J."/>
            <person name="Talla E."/>
            <person name="Marck C."/>
            <person name="Goffeau A."/>
            <person name="Barbe V."/>
            <person name="Baret P."/>
            <person name="Baronian K."/>
            <person name="Beier S."/>
            <person name="Bleykasten C."/>
            <person name="Bode R."/>
            <person name="Casaregola S."/>
            <person name="Despons L."/>
            <person name="Fairhead C."/>
            <person name="Giersberg M."/>
            <person name="Gierski P."/>
            <person name="Hahnel U."/>
            <person name="Hartmann A."/>
            <person name="Jankowska D."/>
            <person name="Jubin C."/>
            <person name="Jung P."/>
            <person name="Lafontaine I."/>
            <person name="Leh-Louis V."/>
            <person name="Lemaire M."/>
            <person name="Marcet-Houben M."/>
            <person name="Mascher M."/>
            <person name="Morel G."/>
            <person name="Richard G.-F."/>
            <person name="Riechen J."/>
            <person name="Sacerdot C."/>
            <person name="Sarkar A."/>
            <person name="Savel G."/>
            <person name="Schacherer J."/>
            <person name="Sherman D."/>
            <person name="Straub M.-L."/>
            <person name="Stein N."/>
            <person name="Thierry A."/>
            <person name="Trautwein-Schult A."/>
            <person name="Westhof E."/>
            <person name="Worch S."/>
            <person name="Dujon B."/>
            <person name="Souciet J.-L."/>
            <person name="Wincker P."/>
            <person name="Scholz U."/>
            <person name="Neuveglise N."/>
        </authorList>
    </citation>
    <scope>NUCLEOTIDE SEQUENCE</scope>
    <source>
        <strain evidence="2">LS3</strain>
    </source>
</reference>
<evidence type="ECO:0000313" key="2">
    <source>
        <dbReference type="EMBL" id="CDP34803.1"/>
    </source>
</evidence>
<protein>
    <submittedName>
        <fullName evidence="2">ARAD1C20834p</fullName>
    </submittedName>
</protein>
<dbReference type="EMBL" id="HG937693">
    <property type="protein sequence ID" value="CDP34803.1"/>
    <property type="molecule type" value="Genomic_DNA"/>
</dbReference>
<proteinExistence type="predicted"/>
<accession>A0A060T1I4</accession>
<evidence type="ECO:0000256" key="1">
    <source>
        <dbReference type="SAM" id="MobiDB-lite"/>
    </source>
</evidence>
<sequence>MRRVSGSLLKHRASSGTISKDRVVSPLQLPVSPLRRPKSRRTLRPRRSNLDLIDSKHLTFFPQPRRSCSCESIRIVDDYIAEPKEPSKETPKVRPKVQEHTTISTCSCCFTELFIHKRNNAHAVFCDQCQPEGPKVVRMDPDAYVSSPYYYVEMDDGEWYTSIRKTFRWRWRIKGLIPAL</sequence>
<gene>
    <name evidence="2" type="ORF">GNLVRS02_ARAD1C20834g</name>
</gene>
<name>A0A060T1I4_BLAAD</name>